<comment type="caution">
    <text evidence="1">The sequence shown here is derived from an EMBL/GenBank/DDBJ whole genome shotgun (WGS) entry which is preliminary data.</text>
</comment>
<dbReference type="EMBL" id="JACETU010000005">
    <property type="protein sequence ID" value="KAF7428744.1"/>
    <property type="molecule type" value="Genomic_DNA"/>
</dbReference>
<gene>
    <name evidence="1" type="ORF">PC9H_007976</name>
</gene>
<name>A0A8H6ZV60_PLEOS</name>
<dbReference type="OrthoDB" id="10541599at2759"/>
<dbReference type="RefSeq" id="XP_036631116.1">
    <property type="nucleotide sequence ID" value="XM_036777496.1"/>
</dbReference>
<sequence length="103" mass="11276">MPTPNLSPRRAGKKAAKEQQLYLHPARKHLLALQNGNWRTGRAGARAAETAVGGGEGKKGHAEVANLCKQLEAICANPRYGYVKGSFLAEEIKQFRTYVESEL</sequence>
<dbReference type="VEuPathDB" id="FungiDB:PC9H_007976"/>
<keyword evidence="2" id="KW-1185">Reference proteome</keyword>
<proteinExistence type="predicted"/>
<dbReference type="GeneID" id="59377794"/>
<evidence type="ECO:0000313" key="1">
    <source>
        <dbReference type="EMBL" id="KAF7428744.1"/>
    </source>
</evidence>
<evidence type="ECO:0000313" key="2">
    <source>
        <dbReference type="Proteomes" id="UP000623687"/>
    </source>
</evidence>
<reference evidence="1" key="1">
    <citation type="submission" date="2019-07" db="EMBL/GenBank/DDBJ databases">
        <authorList>
            <person name="Palmer J.M."/>
        </authorList>
    </citation>
    <scope>NUCLEOTIDE SEQUENCE</scope>
    <source>
        <strain evidence="1">PC9</strain>
    </source>
</reference>
<accession>A0A8H6ZV60</accession>
<protein>
    <submittedName>
        <fullName evidence="1">Uncharacterized protein</fullName>
    </submittedName>
</protein>
<organism evidence="1 2">
    <name type="scientific">Pleurotus ostreatus</name>
    <name type="common">Oyster mushroom</name>
    <name type="synonym">White-rot fungus</name>
    <dbReference type="NCBI Taxonomy" id="5322"/>
    <lineage>
        <taxon>Eukaryota</taxon>
        <taxon>Fungi</taxon>
        <taxon>Dikarya</taxon>
        <taxon>Basidiomycota</taxon>
        <taxon>Agaricomycotina</taxon>
        <taxon>Agaricomycetes</taxon>
        <taxon>Agaricomycetidae</taxon>
        <taxon>Agaricales</taxon>
        <taxon>Pleurotineae</taxon>
        <taxon>Pleurotaceae</taxon>
        <taxon>Pleurotus</taxon>
    </lineage>
</organism>
<dbReference type="Proteomes" id="UP000623687">
    <property type="component" value="Unassembled WGS sequence"/>
</dbReference>
<dbReference type="AlphaFoldDB" id="A0A8H6ZV60"/>